<dbReference type="SMART" id="SM00382">
    <property type="entry name" value="AAA"/>
    <property type="match status" value="1"/>
</dbReference>
<keyword evidence="3 6" id="KW-0547">Nucleotide-binding</keyword>
<keyword evidence="5 8" id="KW-0647">Proteasome</keyword>
<dbReference type="Gene3D" id="1.10.8.60">
    <property type="match status" value="1"/>
</dbReference>
<dbReference type="PROSITE" id="PS00674">
    <property type="entry name" value="AAA"/>
    <property type="match status" value="1"/>
</dbReference>
<dbReference type="SUPFAM" id="SSF52540">
    <property type="entry name" value="P-loop containing nucleoside triphosphate hydrolases"/>
    <property type="match status" value="1"/>
</dbReference>
<keyword evidence="4 6" id="KW-0067">ATP-binding</keyword>
<dbReference type="InterPro" id="IPR027417">
    <property type="entry name" value="P-loop_NTPase"/>
</dbReference>
<geneLocation type="nucleomorph" evidence="8"/>
<evidence type="ECO:0000256" key="6">
    <source>
        <dbReference type="RuleBase" id="RU003651"/>
    </source>
</evidence>
<keyword evidence="2" id="KW-0963">Cytoplasm</keyword>
<dbReference type="PANTHER" id="PTHR23073">
    <property type="entry name" value="26S PROTEASOME REGULATORY SUBUNIT"/>
    <property type="match status" value="1"/>
</dbReference>
<evidence type="ECO:0000256" key="5">
    <source>
        <dbReference type="ARBA" id="ARBA00022942"/>
    </source>
</evidence>
<evidence type="ECO:0000256" key="1">
    <source>
        <dbReference type="ARBA" id="ARBA00006914"/>
    </source>
</evidence>
<protein>
    <submittedName>
        <fullName evidence="8">26S proteasome SU</fullName>
    </submittedName>
</protein>
<comment type="similarity">
    <text evidence="1 6">Belongs to the AAA ATPase family.</text>
</comment>
<dbReference type="FunFam" id="3.40.50.300:FF:000030">
    <property type="entry name" value="26S protease regulatory subunit 8"/>
    <property type="match status" value="1"/>
</dbReference>
<reference evidence="8 9" key="1">
    <citation type="journal article" date="2011" name="Genome Biol. Evol.">
        <title>Complete nucleomorph genome sequence of the nonphotosynthetic alga Cryptomonas paramecium reveals a core nucleomorph gene set.</title>
        <authorList>
            <person name="Tanifuji G."/>
            <person name="Onodera N.T."/>
            <person name="Wheeler T.J."/>
            <person name="Dlutek M."/>
            <person name="Donaher N."/>
            <person name="Archibald J.M."/>
        </authorList>
    </citation>
    <scope>NUCLEOTIDE SEQUENCE [LARGE SCALE GENOMIC DNA]</scope>
    <source>
        <strain evidence="8 9">CCAP977/2A</strain>
    </source>
</reference>
<feature type="domain" description="AAA+ ATPase" evidence="7">
    <location>
        <begin position="174"/>
        <end position="314"/>
    </location>
</feature>
<evidence type="ECO:0000259" key="7">
    <source>
        <dbReference type="SMART" id="SM00382"/>
    </source>
</evidence>
<gene>
    <name evidence="8" type="primary">prsS8</name>
    <name evidence="8" type="ORF">CPARA_3gp371</name>
</gene>
<sequence>MTIITNLFEVEFFFINRFLRTKKIICNLKYGIKTINNREFLLNRYINLLQGEFFSLQKEGLYIADIIKRIKKNIFLVKTNTDGKLVINFSNDTKKIICSENSRIVLRNHNHSVYRILDSIKNSLSYLIHVEKNKTVTSTYKEIGGLDFQIEQLKEVIELPIKFPEMFEILGVCQPKGVLMYGPPGTGKTLLARAVAYHANCTFIKVSSSELVQKYIGEGGKMIRNIFKMAKDYSPSIVFIDEVDSIGSSRISNDSTGGDLEVQRTMLELLNQLDGFESEKKIKILMATNRIDVLDSALIRPGRIDRKIKIPSPNTEGRLIIFKIHFKNIKIQSGIDIWKLSKILQGSTGADIKSICTEAGIFAIRNNRNIIIQEDLTKAILKLKKKNFTQESIVRNFFKKKKT</sequence>
<dbReference type="Gene3D" id="2.40.50.140">
    <property type="entry name" value="Nucleic acid-binding proteins"/>
    <property type="match status" value="1"/>
</dbReference>
<dbReference type="GeneID" id="10447282"/>
<dbReference type="InterPro" id="IPR003959">
    <property type="entry name" value="ATPase_AAA_core"/>
</dbReference>
<dbReference type="InterPro" id="IPR003960">
    <property type="entry name" value="ATPase_AAA_CS"/>
</dbReference>
<dbReference type="GO" id="GO:0000502">
    <property type="term" value="C:proteasome complex"/>
    <property type="evidence" value="ECO:0007669"/>
    <property type="project" value="UniProtKB-KW"/>
</dbReference>
<name>F2HIA5_9CRYP</name>
<dbReference type="InterPro" id="IPR041569">
    <property type="entry name" value="AAA_lid_3"/>
</dbReference>
<evidence type="ECO:0000256" key="4">
    <source>
        <dbReference type="ARBA" id="ARBA00022840"/>
    </source>
</evidence>
<evidence type="ECO:0000256" key="3">
    <source>
        <dbReference type="ARBA" id="ARBA00022741"/>
    </source>
</evidence>
<dbReference type="InterPro" id="IPR050221">
    <property type="entry name" value="26S_Proteasome_ATPase"/>
</dbReference>
<evidence type="ECO:0000313" key="9">
    <source>
        <dbReference type="Proteomes" id="UP000243423"/>
    </source>
</evidence>
<evidence type="ECO:0000313" key="8">
    <source>
        <dbReference type="EMBL" id="AEA39029.1"/>
    </source>
</evidence>
<proteinExistence type="inferred from homology"/>
<keyword evidence="8" id="KW-0542">Nucleomorph</keyword>
<dbReference type="GO" id="GO:0005524">
    <property type="term" value="F:ATP binding"/>
    <property type="evidence" value="ECO:0007669"/>
    <property type="project" value="UniProtKB-KW"/>
</dbReference>
<dbReference type="Pfam" id="PF17862">
    <property type="entry name" value="AAA_lid_3"/>
    <property type="match status" value="1"/>
</dbReference>
<dbReference type="Pfam" id="PF00004">
    <property type="entry name" value="AAA"/>
    <property type="match status" value="1"/>
</dbReference>
<dbReference type="InterPro" id="IPR012340">
    <property type="entry name" value="NA-bd_OB-fold"/>
</dbReference>
<dbReference type="EMBL" id="CP002174">
    <property type="protein sequence ID" value="AEA39029.1"/>
    <property type="molecule type" value="Genomic_DNA"/>
</dbReference>
<evidence type="ECO:0000256" key="2">
    <source>
        <dbReference type="ARBA" id="ARBA00022490"/>
    </source>
</evidence>
<accession>F2HIA5</accession>
<dbReference type="Proteomes" id="UP000243423">
    <property type="component" value="Nucleomorph 3"/>
</dbReference>
<dbReference type="AlphaFoldDB" id="F2HIA5"/>
<dbReference type="GO" id="GO:0016887">
    <property type="term" value="F:ATP hydrolysis activity"/>
    <property type="evidence" value="ECO:0007669"/>
    <property type="project" value="InterPro"/>
</dbReference>
<organism evidence="8 9">
    <name type="scientific">Cryptomonas paramaecium</name>
    <dbReference type="NCBI Taxonomy" id="2898"/>
    <lineage>
        <taxon>Eukaryota</taxon>
        <taxon>Cryptophyceae</taxon>
        <taxon>Cryptomonadales</taxon>
        <taxon>Cryptomonadaceae</taxon>
        <taxon>Cryptomonas</taxon>
    </lineage>
</organism>
<dbReference type="InterPro" id="IPR003593">
    <property type="entry name" value="AAA+_ATPase"/>
</dbReference>
<dbReference type="RefSeq" id="XP_003239927.1">
    <property type="nucleotide sequence ID" value="XM_003239879.1"/>
</dbReference>
<dbReference type="Gene3D" id="3.40.50.300">
    <property type="entry name" value="P-loop containing nucleotide triphosphate hydrolases"/>
    <property type="match status" value="1"/>
</dbReference>